<evidence type="ECO:0000313" key="13">
    <source>
        <dbReference type="Proteomes" id="UP000246186"/>
    </source>
</evidence>
<feature type="compositionally biased region" description="Pro residues" evidence="8">
    <location>
        <begin position="1080"/>
        <end position="1093"/>
    </location>
</feature>
<evidence type="ECO:0000259" key="9">
    <source>
        <dbReference type="Pfam" id="PF18013"/>
    </source>
</evidence>
<dbReference type="EC" id="2.4.2.31" evidence="2"/>
<keyword evidence="4" id="KW-0808">Transferase</keyword>
<keyword evidence="3" id="KW-0328">Glycosyltransferase</keyword>
<keyword evidence="7" id="KW-0175">Coiled coil</keyword>
<feature type="compositionally biased region" description="Basic and acidic residues" evidence="8">
    <location>
        <begin position="579"/>
        <end position="588"/>
    </location>
</feature>
<dbReference type="Proteomes" id="UP000246186">
    <property type="component" value="Genome"/>
</dbReference>
<feature type="compositionally biased region" description="Pro residues" evidence="8">
    <location>
        <begin position="1046"/>
        <end position="1056"/>
    </location>
</feature>
<dbReference type="InterPro" id="IPR000768">
    <property type="entry name" value="ART"/>
</dbReference>
<keyword evidence="12" id="KW-1185">Reference proteome</keyword>
<evidence type="ECO:0000256" key="3">
    <source>
        <dbReference type="ARBA" id="ARBA00022676"/>
    </source>
</evidence>
<dbReference type="EMBL" id="AJ630128">
    <property type="protein sequence ID" value="CAF34272.1"/>
    <property type="molecule type" value="Genomic_DNA"/>
</dbReference>
<organismHost>
    <name type="scientific">Synechococcus</name>
    <dbReference type="NCBI Taxonomy" id="1129"/>
</organismHost>
<feature type="compositionally biased region" description="Basic and acidic residues" evidence="8">
    <location>
        <begin position="558"/>
        <end position="568"/>
    </location>
</feature>
<dbReference type="GO" id="GO:0106274">
    <property type="term" value="F:NAD+-protein-arginine ADP-ribosyltransferase activity"/>
    <property type="evidence" value="ECO:0007669"/>
    <property type="project" value="UniProtKB-EC"/>
</dbReference>
<dbReference type="KEGG" id="vg:3260332"/>
<evidence type="ECO:0000256" key="1">
    <source>
        <dbReference type="ARBA" id="ARBA00009558"/>
    </source>
</evidence>
<evidence type="ECO:0000313" key="12">
    <source>
        <dbReference type="Proteomes" id="UP000000994"/>
    </source>
</evidence>
<dbReference type="RefSeq" id="YP_195242.1">
    <property type="nucleotide sequence ID" value="NC_006820.1"/>
</dbReference>
<evidence type="ECO:0000256" key="5">
    <source>
        <dbReference type="ARBA" id="ARBA00022695"/>
    </source>
</evidence>
<dbReference type="SUPFAM" id="SSF56399">
    <property type="entry name" value="ADP-ribosylation"/>
    <property type="match status" value="1"/>
</dbReference>
<comment type="catalytic activity">
    <reaction evidence="6">
        <text>L-arginyl-[protein] + NAD(+) = N(omega)-(ADP-D-ribosyl)-L-arginyl-[protein] + nicotinamide + H(+)</text>
        <dbReference type="Rhea" id="RHEA:19149"/>
        <dbReference type="Rhea" id="RHEA-COMP:10532"/>
        <dbReference type="Rhea" id="RHEA-COMP:15087"/>
        <dbReference type="ChEBI" id="CHEBI:15378"/>
        <dbReference type="ChEBI" id="CHEBI:17154"/>
        <dbReference type="ChEBI" id="CHEBI:29965"/>
        <dbReference type="ChEBI" id="CHEBI:57540"/>
        <dbReference type="ChEBI" id="CHEBI:142554"/>
        <dbReference type="EC" id="2.4.2.31"/>
    </reaction>
</comment>
<evidence type="ECO:0000313" key="11">
    <source>
        <dbReference type="EMBL" id="CFW42434.1"/>
    </source>
</evidence>
<organism evidence="10 12">
    <name type="scientific">Synechococcus phage S-PM2</name>
    <dbReference type="NCBI Taxonomy" id="238854"/>
    <lineage>
        <taxon>Viruses</taxon>
        <taxon>Duplodnaviria</taxon>
        <taxon>Heunggongvirae</taxon>
        <taxon>Uroviricota</taxon>
        <taxon>Caudoviricetes</taxon>
        <taxon>Pantevenvirales</taxon>
        <taxon>Kyanoviridae</taxon>
        <taxon>Nodensvirus</taxon>
        <taxon>Nodensvirus spm2</taxon>
    </lineage>
</organism>
<keyword evidence="5" id="KW-0548">Nucleotidyltransferase</keyword>
<proteinExistence type="inferred from homology"/>
<reference evidence="11 13" key="3">
    <citation type="journal article" date="2015" name="PLoS ONE">
        <title>Spontaneous Deletion of an "ORFanage" Region Facilitates Host Adaptation in a "Photosynthetic" Cyanophage.</title>
        <authorList>
            <person name="Puxty R.J."/>
            <person name="Perez-Sepulveda B."/>
            <person name="Rihtman B."/>
            <person name="Evans D.J."/>
            <person name="Millard A.D."/>
            <person name="Scanlan D.J."/>
        </authorList>
    </citation>
    <scope>NUCLEOTIDE SEQUENCE [LARGE SCALE GENOMIC DNA]</scope>
</reference>
<feature type="domain" description="Phage tail lysozyme" evidence="9">
    <location>
        <begin position="905"/>
        <end position="1041"/>
    </location>
</feature>
<dbReference type="Gene3D" id="1.10.530.10">
    <property type="match status" value="1"/>
</dbReference>
<reference evidence="10 12" key="1">
    <citation type="journal article" date="2004" name="Proc. Natl. Acad. Sci. U.S.A.">
        <title>Genetic organization of the psbAD region in phages infecting marine Synechococcus strains.</title>
        <authorList>
            <person name="Millard A."/>
            <person name="Clokie M.R."/>
            <person name="Shub D.A."/>
            <person name="Mann N.H."/>
        </authorList>
    </citation>
    <scope>NUCLEOTIDE SEQUENCE [LARGE SCALE GENOMIC DNA]</scope>
</reference>
<dbReference type="PROSITE" id="PS51996">
    <property type="entry name" value="TR_MART"/>
    <property type="match status" value="1"/>
</dbReference>
<dbReference type="OrthoDB" id="12652at10239"/>
<protein>
    <recommendedName>
        <fullName evidence="2">NAD(+)--protein-arginine ADP-ribosyltransferase</fullName>
        <ecNumber evidence="2">2.4.2.31</ecNumber>
    </recommendedName>
</protein>
<dbReference type="EMBL" id="LN828717">
    <property type="protein sequence ID" value="CFW42434.1"/>
    <property type="molecule type" value="Genomic_DNA"/>
</dbReference>
<name>Q5GQD0_BPSYP</name>
<gene>
    <name evidence="11" type="ORF">S-PM2d207</name>
    <name evidence="10" type="ORF">S-PM2p207</name>
</gene>
<dbReference type="Pfam" id="PF01129">
    <property type="entry name" value="ART"/>
    <property type="match status" value="1"/>
</dbReference>
<accession>Q5GQD0</accession>
<evidence type="ECO:0000256" key="7">
    <source>
        <dbReference type="SAM" id="Coils"/>
    </source>
</evidence>
<evidence type="ECO:0000313" key="10">
    <source>
        <dbReference type="EMBL" id="CAF34272.1"/>
    </source>
</evidence>
<dbReference type="Proteomes" id="UP000000994">
    <property type="component" value="Segment"/>
</dbReference>
<dbReference type="InterPro" id="IPR041219">
    <property type="entry name" value="Phage_lysozyme2"/>
</dbReference>
<feature type="region of interest" description="Disordered" evidence="8">
    <location>
        <begin position="1036"/>
        <end position="1101"/>
    </location>
</feature>
<dbReference type="Gene3D" id="3.90.176.10">
    <property type="entry name" value="Toxin ADP-ribosyltransferase, Chain A, domain 1"/>
    <property type="match status" value="1"/>
</dbReference>
<feature type="coiled-coil region" evidence="7">
    <location>
        <begin position="104"/>
        <end position="131"/>
    </location>
</feature>
<reference evidence="10 12" key="2">
    <citation type="journal article" date="2005" name="J. Bacteriol.">
        <title>The genome of S-PM2, a 'photosynthetic' T4-type bacteriophage that infects marine Synechococcus strains.</title>
        <authorList>
            <person name="Mann N.H."/>
            <person name="Clokie M.R."/>
            <person name="Millard A."/>
            <person name="Cook A."/>
            <person name="Wilson W.H."/>
            <person name="Wheatley P.J."/>
            <person name="Letarov A."/>
            <person name="Krisch H.M."/>
        </authorList>
    </citation>
    <scope>NUCLEOTIDE SEQUENCE</scope>
</reference>
<evidence type="ECO:0000256" key="6">
    <source>
        <dbReference type="ARBA" id="ARBA00047597"/>
    </source>
</evidence>
<evidence type="ECO:0000256" key="4">
    <source>
        <dbReference type="ARBA" id="ARBA00022679"/>
    </source>
</evidence>
<sequence length="1167" mass="126863">MAELDPKKPKSLSDLVTRMNSGGMVEEFSKTARSYIEERSTVPSYFQSPMRENALAAKEKIYGPFKQLSAEKIASILAYTDEKSKIFEKINTFLRVGEYFGEDVEEIKSFVENLKKALKELSAANDNEEIELNRVVSGEYAENLANLKPGDIIEEKGFGSWAGGEYNAPRGDQFIRKDKFNIVLRTRSKKAINIAPISKYEREQEHLTYPGHKYEIEEIIPDAVYSRKVLSSLAVIKLRQFLFGGLVDSNTGTRITGAEPDTQLIAAQPGEIVINKKTVDAVGASYFLDLNKKYGGPNANKPKKANGSLSIQRFNTGGEVSEPGENKELTEAQRKEKAKDLIARMEKGFDENLLMTLIETIQNPEKEKKQSKAKSEPKKKKFVVIRVKDTPQGESLAQYLGSKVAESFSMAAQARKIDKTKKPKGFYLKKALRFQFGGDFIERTRGTFSQDPASTQDPALSKSQRFSATVAPFIPAEPEEPVKENPSDDNLTKAFNQLSAKFDQLINRKNKKAEQLNLSIDIQQQTVEDSKEVIKENNVLIKISNEIKKKFLRFNKDQEDTEKKREIENAGEETLDLSGLDKVDNKRDDEDEDEEDDDDIDTRRKGKTTNPVLDFFGDALDFAGGRDLERPTGRRRGARRRRFMQKNPLGKRIKPAKNIGSKILSGTLGKLAPKVGAKSATKLGAKAVGKGLLKKVPGVGLIAGVAFGLDRIINDGDWVGGLAEMASGAASTVPGVGTAVSTAIDVGLAAKDVTTPRKMASGGVMAGEAGPESFFSLSSNVGRNVLGNVSSVNNQSLSALPFIIGITKKVIDTSGSVAGDIKPYLNQELGPLERLFGSSNFAVRTIVGKGIDRVKSLGQKIGINQLFSGEEAFSMTESQETMLGAASSSVPVTGIPLGESETAQASQLLSGLVQRGFTKEESAAIVGNLWAESGFRTGATNPTSGAYGLMQWLGGRKDRLIQFAQEKGQPVTDVNLQLDYIAWELRGGNAYESAQFQKAMAYGPTIADKTRGFAYEVERASAGELSSSMPKRVGAAESAFNSAGTAPPPSPAPLAAPPAASVAAEQQTMTPGPMALTTPPVTPAAPPYNPISPPSQNQQAPMPAMVQIAQASGTTIQPVYIMGTNQVAGYRGTKPGFEGRTTTTYYDRSGWQVSSLDQMHRVRLQNN</sequence>
<comment type="similarity">
    <text evidence="1">Belongs to the Arg-specific ADP-ribosyltransferase family.</text>
</comment>
<feature type="region of interest" description="Disordered" evidence="8">
    <location>
        <begin position="558"/>
        <end position="607"/>
    </location>
</feature>
<reference evidence="11" key="4">
    <citation type="submission" date="2015-02" db="EMBL/GenBank/DDBJ databases">
        <authorList>
            <person name="Chooi Y.-H."/>
        </authorList>
    </citation>
    <scope>NUCLEOTIDE SEQUENCE</scope>
</reference>
<evidence type="ECO:0000256" key="8">
    <source>
        <dbReference type="SAM" id="MobiDB-lite"/>
    </source>
</evidence>
<feature type="compositionally biased region" description="Acidic residues" evidence="8">
    <location>
        <begin position="589"/>
        <end position="600"/>
    </location>
</feature>
<dbReference type="Pfam" id="PF18013">
    <property type="entry name" value="Phage_lysozyme2"/>
    <property type="match status" value="1"/>
</dbReference>
<dbReference type="GO" id="GO:0016779">
    <property type="term" value="F:nucleotidyltransferase activity"/>
    <property type="evidence" value="ECO:0007669"/>
    <property type="project" value="UniProtKB-KW"/>
</dbReference>
<evidence type="ECO:0000256" key="2">
    <source>
        <dbReference type="ARBA" id="ARBA00012031"/>
    </source>
</evidence>